<dbReference type="EMBL" id="CP104395">
    <property type="protein sequence ID" value="WEL19219.1"/>
    <property type="molecule type" value="Genomic_DNA"/>
</dbReference>
<evidence type="ECO:0000256" key="1">
    <source>
        <dbReference type="SAM" id="Coils"/>
    </source>
</evidence>
<keyword evidence="1" id="KW-0175">Coiled coil</keyword>
<protein>
    <recommendedName>
        <fullName evidence="4">RiboL-PSP-HEPN domain-containing protein</fullName>
    </recommendedName>
</protein>
<reference evidence="2 3" key="1">
    <citation type="submission" date="2022-09" db="EMBL/GenBank/DDBJ databases">
        <title>Xylan utilization by haloarchaea-nanohaloarchaea associations.</title>
        <authorList>
            <person name="Yakimov M."/>
        </authorList>
    </citation>
    <scope>NUCLEOTIDE SEQUENCE [LARGE SCALE GENOMIC DNA]</scope>
    <source>
        <strain evidence="2 3">SVXNc</strain>
    </source>
</reference>
<evidence type="ECO:0008006" key="4">
    <source>
        <dbReference type="Google" id="ProtNLM"/>
    </source>
</evidence>
<feature type="coiled-coil region" evidence="1">
    <location>
        <begin position="25"/>
        <end position="52"/>
    </location>
</feature>
<gene>
    <name evidence="2" type="ORF">SVXNc_0188</name>
</gene>
<proteinExistence type="predicted"/>
<keyword evidence="3" id="KW-1185">Reference proteome</keyword>
<organism evidence="2 3">
    <name type="scientific">Candidatus Nanohalococcus occultus</name>
    <dbReference type="NCBI Taxonomy" id="2978047"/>
    <lineage>
        <taxon>Archaea</taxon>
        <taxon>Candidatus Nanohalarchaeota</taxon>
        <taxon>Candidatus Nanohalarchaeota incertae sedis</taxon>
        <taxon>Candidatus Nanohalococcus</taxon>
    </lineage>
</organism>
<dbReference type="GeneID" id="90589623"/>
<dbReference type="Proteomes" id="UP001218034">
    <property type="component" value="Chromosome"/>
</dbReference>
<accession>A0ABY8CDC4</accession>
<evidence type="ECO:0000313" key="3">
    <source>
        <dbReference type="Proteomes" id="UP001218034"/>
    </source>
</evidence>
<feature type="coiled-coil region" evidence="1">
    <location>
        <begin position="270"/>
        <end position="297"/>
    </location>
</feature>
<evidence type="ECO:0000313" key="2">
    <source>
        <dbReference type="EMBL" id="WEL19219.1"/>
    </source>
</evidence>
<sequence length="309" mass="36917">MGENFDYYCFEPPAVLSNLNIIDRYTSHGREIRRIREELENLEEKQKAYKNGEISYEPFYRECDSSVFQIMESSEKLDYFIEALQEEDWFYEFQQDVASLFWRLEENRFNEEQNANGLQHRLSNILRHRKQRNSVTQKIHQRLGEMFLHVSSADVIRELEDEMFEARDLACAEYYSTALFVIGRAAEKCLYIIGEERRIEKIEERYSSEREARTIKWEKSGFKRMSEALKEAEADPISGKLIDQKQYSEVQKLISYRNDMAHREHGQLERKRAKVEINSAVQLLEDLSKTVEKLREHDSFEEITQAYRV</sequence>
<name>A0ABY8CDC4_9ARCH</name>
<dbReference type="RefSeq" id="WP_347722091.1">
    <property type="nucleotide sequence ID" value="NZ_CP104395.1"/>
</dbReference>